<evidence type="ECO:0000313" key="10">
    <source>
        <dbReference type="Proteomes" id="UP001367676"/>
    </source>
</evidence>
<dbReference type="PANTHER" id="PTHR43807">
    <property type="entry name" value="FI04487P"/>
    <property type="match status" value="1"/>
</dbReference>
<dbReference type="InterPro" id="IPR051326">
    <property type="entry name" value="Kynurenine-oxoglutarate_AT"/>
</dbReference>
<evidence type="ECO:0000259" key="8">
    <source>
        <dbReference type="Pfam" id="PF00155"/>
    </source>
</evidence>
<dbReference type="Pfam" id="PF00155">
    <property type="entry name" value="Aminotran_1_2"/>
    <property type="match status" value="1"/>
</dbReference>
<keyword evidence="10" id="KW-1185">Reference proteome</keyword>
<evidence type="ECO:0000256" key="6">
    <source>
        <dbReference type="ARBA" id="ARBA00022898"/>
    </source>
</evidence>
<comment type="similarity">
    <text evidence="2">Belongs to the class-I pyridoxal-phosphate-dependent aminotransferase family.</text>
</comment>
<keyword evidence="5" id="KW-0808">Transferase</keyword>
<sequence>MNRSLSIITRWPCLSWFRKITQANNMTEKFSLPTRFKDSSYSVWVEFVDLVASHQPLNLGQGFPDYPATGYIPSVLAEVAGSNNNAFHQYTRGYGHPKLVNVLAKLYSKLIDRPINPMTEVLITCGAYEALYSAVAGFIEPGDEVIIIEPYYDCYEPLVRIFGGTPRFVALKNTAPKDTDEPTTSASWKLDPSELEQAFNEKTKMIILNTPHNPTGKVFSYSELETIATLCKKYNVMCVSDEVYEWLVYKPAKHVRIASLPGMWERTLTIGSAGKTFSVTGWKCGWMYGPDFLVRNAVIAHQNNVYCFSTPIQEALARCFEKEIDLLDTPNCYFQSLPNHLLPKRDAFMKTLVDAGFKPTIPEAGYFVIADWSSLAKRVDLSSEPDKEKDYKFAKWLTKNVKLLAIPPSAFYNKEHKYLSQENLRFCFFKKDETLKEARNILTNWKKSLDGCKL</sequence>
<reference evidence="9 10" key="1">
    <citation type="submission" date="2024-03" db="EMBL/GenBank/DDBJ databases">
        <title>Adaptation during the transition from Ophiocordyceps entomopathogen to insect associate is accompanied by gene loss and intensified selection.</title>
        <authorList>
            <person name="Ward C.M."/>
            <person name="Onetto C.A."/>
            <person name="Borneman A.R."/>
        </authorList>
    </citation>
    <scope>NUCLEOTIDE SEQUENCE [LARGE SCALE GENOMIC DNA]</scope>
    <source>
        <strain evidence="9">AWRI1</strain>
        <tissue evidence="9">Single Adult Female</tissue>
    </source>
</reference>
<feature type="domain" description="Aminotransferase class I/classII large" evidence="8">
    <location>
        <begin position="57"/>
        <end position="439"/>
    </location>
</feature>
<gene>
    <name evidence="9" type="ORF">V9T40_006521</name>
</gene>
<protein>
    <recommendedName>
        <fullName evidence="8">Aminotransferase class I/classII large domain-containing protein</fullName>
    </recommendedName>
</protein>
<dbReference type="Gene3D" id="3.90.1150.10">
    <property type="entry name" value="Aspartate Aminotransferase, domain 1"/>
    <property type="match status" value="1"/>
</dbReference>
<comment type="cofactor">
    <cofactor evidence="1">
        <name>pyridoxal 5'-phosphate</name>
        <dbReference type="ChEBI" id="CHEBI:597326"/>
    </cofactor>
</comment>
<evidence type="ECO:0000256" key="1">
    <source>
        <dbReference type="ARBA" id="ARBA00001933"/>
    </source>
</evidence>
<dbReference type="GO" id="GO:0030170">
    <property type="term" value="F:pyridoxal phosphate binding"/>
    <property type="evidence" value="ECO:0007669"/>
    <property type="project" value="InterPro"/>
</dbReference>
<comment type="pathway">
    <text evidence="7">Amino-acid degradation; L-kynurenine degradation; kynurenate from L-kynurenine: step 1/2.</text>
</comment>
<dbReference type="SUPFAM" id="SSF53383">
    <property type="entry name" value="PLP-dependent transferases"/>
    <property type="match status" value="1"/>
</dbReference>
<evidence type="ECO:0000256" key="4">
    <source>
        <dbReference type="ARBA" id="ARBA00022576"/>
    </source>
</evidence>
<dbReference type="InterPro" id="IPR015422">
    <property type="entry name" value="PyrdxlP-dep_Trfase_small"/>
</dbReference>
<dbReference type="Proteomes" id="UP001367676">
    <property type="component" value="Unassembled WGS sequence"/>
</dbReference>
<dbReference type="FunFam" id="3.90.1150.10:FF:000021">
    <property type="entry name" value="Kynurenine--oxoglutarate transaminase 3"/>
    <property type="match status" value="1"/>
</dbReference>
<dbReference type="FunFam" id="3.40.640.10:FF:000024">
    <property type="entry name" value="Kynurenine--oxoglutarate transaminase 3"/>
    <property type="match status" value="1"/>
</dbReference>
<dbReference type="GO" id="GO:0005739">
    <property type="term" value="C:mitochondrion"/>
    <property type="evidence" value="ECO:0007669"/>
    <property type="project" value="TreeGrafter"/>
</dbReference>
<evidence type="ECO:0000256" key="2">
    <source>
        <dbReference type="ARBA" id="ARBA00007441"/>
    </source>
</evidence>
<dbReference type="CDD" id="cd00609">
    <property type="entry name" value="AAT_like"/>
    <property type="match status" value="1"/>
</dbReference>
<dbReference type="InterPro" id="IPR015421">
    <property type="entry name" value="PyrdxlP-dep_Trfase_major"/>
</dbReference>
<dbReference type="InterPro" id="IPR004839">
    <property type="entry name" value="Aminotransferase_I/II_large"/>
</dbReference>
<organism evidence="9 10">
    <name type="scientific">Parthenolecanium corni</name>
    <dbReference type="NCBI Taxonomy" id="536013"/>
    <lineage>
        <taxon>Eukaryota</taxon>
        <taxon>Metazoa</taxon>
        <taxon>Ecdysozoa</taxon>
        <taxon>Arthropoda</taxon>
        <taxon>Hexapoda</taxon>
        <taxon>Insecta</taxon>
        <taxon>Pterygota</taxon>
        <taxon>Neoptera</taxon>
        <taxon>Paraneoptera</taxon>
        <taxon>Hemiptera</taxon>
        <taxon>Sternorrhyncha</taxon>
        <taxon>Coccoidea</taxon>
        <taxon>Coccidae</taxon>
        <taxon>Parthenolecanium</taxon>
    </lineage>
</organism>
<proteinExistence type="inferred from homology"/>
<evidence type="ECO:0000313" key="9">
    <source>
        <dbReference type="EMBL" id="KAK7598286.1"/>
    </source>
</evidence>
<name>A0AAN9TPW2_9HEMI</name>
<keyword evidence="6" id="KW-0663">Pyridoxal phosphate</keyword>
<comment type="caution">
    <text evidence="9">The sequence shown here is derived from an EMBL/GenBank/DDBJ whole genome shotgun (WGS) entry which is preliminary data.</text>
</comment>
<keyword evidence="4" id="KW-0032">Aminotransferase</keyword>
<comment type="subunit">
    <text evidence="3">Homodimer.</text>
</comment>
<dbReference type="InterPro" id="IPR015424">
    <property type="entry name" value="PyrdxlP-dep_Trfase"/>
</dbReference>
<dbReference type="AlphaFoldDB" id="A0AAN9TPW2"/>
<evidence type="ECO:0000256" key="3">
    <source>
        <dbReference type="ARBA" id="ARBA00011738"/>
    </source>
</evidence>
<dbReference type="GO" id="GO:0070189">
    <property type="term" value="P:kynurenine metabolic process"/>
    <property type="evidence" value="ECO:0007669"/>
    <property type="project" value="UniProtKB-ARBA"/>
</dbReference>
<dbReference type="GO" id="GO:0016212">
    <property type="term" value="F:kynurenine-oxoglutarate transaminase activity"/>
    <property type="evidence" value="ECO:0007669"/>
    <property type="project" value="UniProtKB-ARBA"/>
</dbReference>
<dbReference type="PANTHER" id="PTHR43807:SF20">
    <property type="entry name" value="FI04487P"/>
    <property type="match status" value="1"/>
</dbReference>
<evidence type="ECO:0000256" key="7">
    <source>
        <dbReference type="ARBA" id="ARBA00024016"/>
    </source>
</evidence>
<dbReference type="Gene3D" id="3.40.640.10">
    <property type="entry name" value="Type I PLP-dependent aspartate aminotransferase-like (Major domain)"/>
    <property type="match status" value="1"/>
</dbReference>
<evidence type="ECO:0000256" key="5">
    <source>
        <dbReference type="ARBA" id="ARBA00022679"/>
    </source>
</evidence>
<accession>A0AAN9TPW2</accession>
<dbReference type="EMBL" id="JBBCAQ010000014">
    <property type="protein sequence ID" value="KAK7598286.1"/>
    <property type="molecule type" value="Genomic_DNA"/>
</dbReference>